<dbReference type="Pfam" id="PF02602">
    <property type="entry name" value="HEM4"/>
    <property type="match status" value="1"/>
</dbReference>
<dbReference type="CDD" id="cd06578">
    <property type="entry name" value="HemD"/>
    <property type="match status" value="1"/>
</dbReference>
<comment type="pathway">
    <text evidence="1 9">Porphyrin-containing compound metabolism; protoporphyrin-IX biosynthesis; coproporphyrinogen-III from 5-aminolevulinate: step 3/4.</text>
</comment>
<dbReference type="InterPro" id="IPR039793">
    <property type="entry name" value="UROS/Hem4"/>
</dbReference>
<reference evidence="11 12" key="1">
    <citation type="submission" date="2023-07" db="EMBL/GenBank/DDBJ databases">
        <title>Genomic Encyclopedia of Type Strains, Phase IV (KMG-IV): sequencing the most valuable type-strain genomes for metagenomic binning, comparative biology and taxonomic classification.</title>
        <authorList>
            <person name="Goeker M."/>
        </authorList>
    </citation>
    <scope>NUCLEOTIDE SEQUENCE [LARGE SCALE GENOMIC DNA]</scope>
    <source>
        <strain evidence="11 12">DSM 9768</strain>
    </source>
</reference>
<evidence type="ECO:0000256" key="5">
    <source>
        <dbReference type="ARBA" id="ARBA00023244"/>
    </source>
</evidence>
<keyword evidence="5 9" id="KW-0627">Porphyrin biosynthesis</keyword>
<keyword evidence="12" id="KW-1185">Reference proteome</keyword>
<dbReference type="PANTHER" id="PTHR38042:SF1">
    <property type="entry name" value="UROPORPHYRINOGEN-III SYNTHASE, CHLOROPLASTIC"/>
    <property type="match status" value="1"/>
</dbReference>
<dbReference type="EMBL" id="JAUSUG010000017">
    <property type="protein sequence ID" value="MDQ0256487.1"/>
    <property type="molecule type" value="Genomic_DNA"/>
</dbReference>
<evidence type="ECO:0000256" key="4">
    <source>
        <dbReference type="ARBA" id="ARBA00023239"/>
    </source>
</evidence>
<dbReference type="Proteomes" id="UP001230005">
    <property type="component" value="Unassembled WGS sequence"/>
</dbReference>
<protein>
    <recommendedName>
        <fullName evidence="7 9">Uroporphyrinogen-III synthase</fullName>
        <ecNumber evidence="3 9">4.2.1.75</ecNumber>
    </recommendedName>
</protein>
<evidence type="ECO:0000256" key="1">
    <source>
        <dbReference type="ARBA" id="ARBA00004772"/>
    </source>
</evidence>
<dbReference type="SUPFAM" id="SSF69618">
    <property type="entry name" value="HemD-like"/>
    <property type="match status" value="1"/>
</dbReference>
<comment type="function">
    <text evidence="6 9">Catalyzes cyclization of the linear tetrapyrrole, hydroxymethylbilane, to the macrocyclic uroporphyrinogen III.</text>
</comment>
<evidence type="ECO:0000313" key="11">
    <source>
        <dbReference type="EMBL" id="MDQ0256487.1"/>
    </source>
</evidence>
<evidence type="ECO:0000256" key="9">
    <source>
        <dbReference type="RuleBase" id="RU366031"/>
    </source>
</evidence>
<dbReference type="InterPro" id="IPR003754">
    <property type="entry name" value="4pyrrol_synth_uPrphyn_synth"/>
</dbReference>
<evidence type="ECO:0000259" key="10">
    <source>
        <dbReference type="Pfam" id="PF02602"/>
    </source>
</evidence>
<evidence type="ECO:0000256" key="6">
    <source>
        <dbReference type="ARBA" id="ARBA00037589"/>
    </source>
</evidence>
<gene>
    <name evidence="11" type="ORF">J2S74_003907</name>
</gene>
<comment type="caution">
    <text evidence="11">The sequence shown here is derived from an EMBL/GenBank/DDBJ whole genome shotgun (WGS) entry which is preliminary data.</text>
</comment>
<feature type="domain" description="Tetrapyrrole biosynthesis uroporphyrinogen III synthase" evidence="10">
    <location>
        <begin position="21"/>
        <end position="250"/>
    </location>
</feature>
<dbReference type="RefSeq" id="WP_307328687.1">
    <property type="nucleotide sequence ID" value="NZ_JAUSUG010000017.1"/>
</dbReference>
<dbReference type="PANTHER" id="PTHR38042">
    <property type="entry name" value="UROPORPHYRINOGEN-III SYNTHASE, CHLOROPLASTIC"/>
    <property type="match status" value="1"/>
</dbReference>
<evidence type="ECO:0000313" key="12">
    <source>
        <dbReference type="Proteomes" id="UP001230005"/>
    </source>
</evidence>
<name>A0ABT9ZZ20_9BACI</name>
<evidence type="ECO:0000256" key="2">
    <source>
        <dbReference type="ARBA" id="ARBA00008133"/>
    </source>
</evidence>
<comment type="similarity">
    <text evidence="2 9">Belongs to the uroporphyrinogen-III synthase family.</text>
</comment>
<accession>A0ABT9ZZ20</accession>
<organism evidence="11 12">
    <name type="scientific">Evansella vedderi</name>
    <dbReference type="NCBI Taxonomy" id="38282"/>
    <lineage>
        <taxon>Bacteria</taxon>
        <taxon>Bacillati</taxon>
        <taxon>Bacillota</taxon>
        <taxon>Bacilli</taxon>
        <taxon>Bacillales</taxon>
        <taxon>Bacillaceae</taxon>
        <taxon>Evansella</taxon>
    </lineage>
</organism>
<dbReference type="InterPro" id="IPR036108">
    <property type="entry name" value="4pyrrol_syn_uPrphyn_synt_sf"/>
</dbReference>
<proteinExistence type="inferred from homology"/>
<sequence>MNGPLQGLQILNTRAEHQASSLTQKLENYGGTVIEVPLISMERTRSIQPVYEAIHSLHNYHWIVFTSANSVIFFFDTLRELGLGKSTLEHLKIAAVGSKTKKVIEEKGFSIQLVPEIFDGEHLSASLLKVLKENERVLFPRSHLSRDILTKELKKANIEIDNPIVYETQLNFSKKDQLNDLLEKEQIDLIIFTSPSTVQSFFQQVEKRILEKSVQKLQFAVIGSITAKALRDAGIDKMIEPEEYTIEGLVHEIVVRQVGKRK</sequence>
<keyword evidence="4 9" id="KW-0456">Lyase</keyword>
<dbReference type="Gene3D" id="3.40.50.10090">
    <property type="match status" value="2"/>
</dbReference>
<dbReference type="EC" id="4.2.1.75" evidence="3 9"/>
<evidence type="ECO:0000256" key="7">
    <source>
        <dbReference type="ARBA" id="ARBA00040167"/>
    </source>
</evidence>
<evidence type="ECO:0000256" key="8">
    <source>
        <dbReference type="ARBA" id="ARBA00048617"/>
    </source>
</evidence>
<evidence type="ECO:0000256" key="3">
    <source>
        <dbReference type="ARBA" id="ARBA00013109"/>
    </source>
</evidence>
<comment type="catalytic activity">
    <reaction evidence="8 9">
        <text>hydroxymethylbilane = uroporphyrinogen III + H2O</text>
        <dbReference type="Rhea" id="RHEA:18965"/>
        <dbReference type="ChEBI" id="CHEBI:15377"/>
        <dbReference type="ChEBI" id="CHEBI:57308"/>
        <dbReference type="ChEBI" id="CHEBI:57845"/>
        <dbReference type="EC" id="4.2.1.75"/>
    </reaction>
</comment>